<dbReference type="Pfam" id="PF13609">
    <property type="entry name" value="Porin_4"/>
    <property type="match status" value="1"/>
</dbReference>
<dbReference type="STRING" id="740709.A10D4_00940"/>
<dbReference type="InterPro" id="IPR033900">
    <property type="entry name" value="Gram_neg_porin_domain"/>
</dbReference>
<dbReference type="OrthoDB" id="8173690at2"/>
<keyword evidence="8" id="KW-0626">Porin</keyword>
<evidence type="ECO:0000256" key="4">
    <source>
        <dbReference type="ARBA" id="ARBA00022452"/>
    </source>
</evidence>
<dbReference type="eggNOG" id="COG3203">
    <property type="taxonomic scope" value="Bacteria"/>
</dbReference>
<evidence type="ECO:0000256" key="3">
    <source>
        <dbReference type="ARBA" id="ARBA00022448"/>
    </source>
</evidence>
<keyword evidence="9" id="KW-0472">Membrane</keyword>
<gene>
    <name evidence="13" type="ORF">A10D4_00940</name>
</gene>
<keyword evidence="5" id="KW-0812">Transmembrane</keyword>
<dbReference type="GO" id="GO:0015288">
    <property type="term" value="F:porin activity"/>
    <property type="evidence" value="ECO:0007669"/>
    <property type="project" value="UniProtKB-KW"/>
</dbReference>
<dbReference type="Proteomes" id="UP000014115">
    <property type="component" value="Unassembled WGS sequence"/>
</dbReference>
<dbReference type="InterPro" id="IPR050298">
    <property type="entry name" value="Gram-neg_bact_OMP"/>
</dbReference>
<dbReference type="InterPro" id="IPR023614">
    <property type="entry name" value="Porin_dom_sf"/>
</dbReference>
<evidence type="ECO:0000313" key="14">
    <source>
        <dbReference type="Proteomes" id="UP000014115"/>
    </source>
</evidence>
<dbReference type="PANTHER" id="PTHR34501">
    <property type="entry name" value="PROTEIN YDDL-RELATED"/>
    <property type="match status" value="1"/>
</dbReference>
<evidence type="ECO:0000256" key="6">
    <source>
        <dbReference type="ARBA" id="ARBA00022729"/>
    </source>
</evidence>
<evidence type="ECO:0000256" key="7">
    <source>
        <dbReference type="ARBA" id="ARBA00023065"/>
    </source>
</evidence>
<organism evidence="13 14">
    <name type="scientific">Idiomarina xiamenensis 10-D-4</name>
    <dbReference type="NCBI Taxonomy" id="740709"/>
    <lineage>
        <taxon>Bacteria</taxon>
        <taxon>Pseudomonadati</taxon>
        <taxon>Pseudomonadota</taxon>
        <taxon>Gammaproteobacteria</taxon>
        <taxon>Alteromonadales</taxon>
        <taxon>Idiomarinaceae</taxon>
        <taxon>Idiomarina</taxon>
    </lineage>
</organism>
<evidence type="ECO:0000259" key="12">
    <source>
        <dbReference type="Pfam" id="PF13609"/>
    </source>
</evidence>
<keyword evidence="10" id="KW-0998">Cell outer membrane</keyword>
<feature type="signal peptide" evidence="11">
    <location>
        <begin position="1"/>
        <end position="24"/>
    </location>
</feature>
<evidence type="ECO:0000256" key="5">
    <source>
        <dbReference type="ARBA" id="ARBA00022692"/>
    </source>
</evidence>
<evidence type="ECO:0000256" key="2">
    <source>
        <dbReference type="ARBA" id="ARBA00011233"/>
    </source>
</evidence>
<reference evidence="13 14" key="1">
    <citation type="journal article" date="2012" name="J. Bacteriol.">
        <title>Genome Sequence of Idiomarina xiamenensis Type Strain 10-D-4.</title>
        <authorList>
            <person name="Lai Q."/>
            <person name="Wang L."/>
            <person name="Wang W."/>
            <person name="Shao Z."/>
        </authorList>
    </citation>
    <scope>NUCLEOTIDE SEQUENCE [LARGE SCALE GENOMIC DNA]</scope>
    <source>
        <strain evidence="13 14">10-D-4</strain>
    </source>
</reference>
<sequence length="312" mass="34659">MNAISSSAKLSLAMLATLSFPSLGSELLDVYGRVDVSLQRNDDGVSSDSEMVSNSSRFGVKGSQALEHELEVFYRLEWQVDVADLGGDDNITSRNQYIGLGGAFGQVMLGRRDTVLKDLQGTIDQFSDYEMDIKALWEGENRTSDTLTYYSPKWQQWRVGLSYILSEEDETDDGLSLSLAYGDEYLRDTAWYAGVAVDRDVDGYDVVRAALSTKWSNTVLGLMYQAQELSDGGDKADGFVVSAAQPFGQLTLKLQAQLMDYDEQDGTDTSWAAGVDYRLGDNTKVYAWYGLRDLETSNLDQDYIAVGIRHNF</sequence>
<keyword evidence="4" id="KW-1134">Transmembrane beta strand</keyword>
<dbReference type="PRINTS" id="PR00184">
    <property type="entry name" value="NEISSPPORIN"/>
</dbReference>
<evidence type="ECO:0000256" key="1">
    <source>
        <dbReference type="ARBA" id="ARBA00004571"/>
    </source>
</evidence>
<evidence type="ECO:0000256" key="11">
    <source>
        <dbReference type="SAM" id="SignalP"/>
    </source>
</evidence>
<keyword evidence="14" id="KW-1185">Reference proteome</keyword>
<dbReference type="InterPro" id="IPR002299">
    <property type="entry name" value="Porin_Neis"/>
</dbReference>
<accession>K2JW51</accession>
<dbReference type="EMBL" id="AMRG01000001">
    <property type="protein sequence ID" value="EKE87616.1"/>
    <property type="molecule type" value="Genomic_DNA"/>
</dbReference>
<dbReference type="GO" id="GO:0006811">
    <property type="term" value="P:monoatomic ion transport"/>
    <property type="evidence" value="ECO:0007669"/>
    <property type="project" value="UniProtKB-KW"/>
</dbReference>
<evidence type="ECO:0000256" key="9">
    <source>
        <dbReference type="ARBA" id="ARBA00023136"/>
    </source>
</evidence>
<protein>
    <submittedName>
        <fullName evidence="13">Porin</fullName>
    </submittedName>
</protein>
<comment type="caution">
    <text evidence="13">The sequence shown here is derived from an EMBL/GenBank/DDBJ whole genome shotgun (WGS) entry which is preliminary data.</text>
</comment>
<dbReference type="GO" id="GO:0046930">
    <property type="term" value="C:pore complex"/>
    <property type="evidence" value="ECO:0007669"/>
    <property type="project" value="UniProtKB-KW"/>
</dbReference>
<comment type="subunit">
    <text evidence="2">Homotrimer.</text>
</comment>
<dbReference type="RefSeq" id="WP_008487131.1">
    <property type="nucleotide sequence ID" value="NZ_AMRG01000001.1"/>
</dbReference>
<name>K2JW51_9GAMM</name>
<dbReference type="PANTHER" id="PTHR34501:SF9">
    <property type="entry name" value="MAJOR OUTER MEMBRANE PROTEIN P.IA"/>
    <property type="match status" value="1"/>
</dbReference>
<evidence type="ECO:0000256" key="8">
    <source>
        <dbReference type="ARBA" id="ARBA00023114"/>
    </source>
</evidence>
<dbReference type="PATRIC" id="fig|740709.3.peg.188"/>
<dbReference type="SUPFAM" id="SSF56935">
    <property type="entry name" value="Porins"/>
    <property type="match status" value="1"/>
</dbReference>
<feature type="chain" id="PRO_5003859502" evidence="11">
    <location>
        <begin position="25"/>
        <end position="312"/>
    </location>
</feature>
<dbReference type="CDD" id="cd00342">
    <property type="entry name" value="gram_neg_porins"/>
    <property type="match status" value="1"/>
</dbReference>
<dbReference type="GO" id="GO:0009279">
    <property type="term" value="C:cell outer membrane"/>
    <property type="evidence" value="ECO:0007669"/>
    <property type="project" value="UniProtKB-SubCell"/>
</dbReference>
<dbReference type="AlphaFoldDB" id="K2JW51"/>
<feature type="domain" description="Porin" evidence="12">
    <location>
        <begin position="12"/>
        <end position="293"/>
    </location>
</feature>
<dbReference type="Gene3D" id="2.40.160.10">
    <property type="entry name" value="Porin"/>
    <property type="match status" value="1"/>
</dbReference>
<evidence type="ECO:0000256" key="10">
    <source>
        <dbReference type="ARBA" id="ARBA00023237"/>
    </source>
</evidence>
<keyword evidence="6 11" id="KW-0732">Signal</keyword>
<keyword evidence="7" id="KW-0406">Ion transport</keyword>
<evidence type="ECO:0000313" key="13">
    <source>
        <dbReference type="EMBL" id="EKE87616.1"/>
    </source>
</evidence>
<keyword evidence="3" id="KW-0813">Transport</keyword>
<proteinExistence type="predicted"/>
<comment type="subcellular location">
    <subcellularLocation>
        <location evidence="1">Cell outer membrane</location>
        <topology evidence="1">Multi-pass membrane protein</topology>
    </subcellularLocation>
</comment>